<reference evidence="2" key="1">
    <citation type="submission" date="2023-06" db="EMBL/GenBank/DDBJ databases">
        <title>Conoideocrella luteorostrata (Hypocreales: Clavicipitaceae), a potential biocontrol fungus for elongate hemlock scale in United States Christmas tree production areas.</title>
        <authorList>
            <person name="Barrett H."/>
            <person name="Lovett B."/>
            <person name="Macias A.M."/>
            <person name="Stajich J.E."/>
            <person name="Kasson M.T."/>
        </authorList>
    </citation>
    <scope>NUCLEOTIDE SEQUENCE</scope>
    <source>
        <strain evidence="2">ARSEF 14590</strain>
    </source>
</reference>
<evidence type="ECO:0000256" key="1">
    <source>
        <dbReference type="SAM" id="MobiDB-lite"/>
    </source>
</evidence>
<comment type="caution">
    <text evidence="2">The sequence shown here is derived from an EMBL/GenBank/DDBJ whole genome shotgun (WGS) entry which is preliminary data.</text>
</comment>
<name>A0AAJ0CX32_9HYPO</name>
<proteinExistence type="predicted"/>
<evidence type="ECO:0000313" key="3">
    <source>
        <dbReference type="Proteomes" id="UP001251528"/>
    </source>
</evidence>
<keyword evidence="3" id="KW-1185">Reference proteome</keyword>
<evidence type="ECO:0000313" key="2">
    <source>
        <dbReference type="EMBL" id="KAK2605967.1"/>
    </source>
</evidence>
<feature type="compositionally biased region" description="Basic and acidic residues" evidence="1">
    <location>
        <begin position="27"/>
        <end position="37"/>
    </location>
</feature>
<gene>
    <name evidence="2" type="ORF">QQS21_003593</name>
</gene>
<dbReference type="Proteomes" id="UP001251528">
    <property type="component" value="Unassembled WGS sequence"/>
</dbReference>
<feature type="region of interest" description="Disordered" evidence="1">
    <location>
        <begin position="1"/>
        <end position="37"/>
    </location>
</feature>
<accession>A0AAJ0CX32</accession>
<organism evidence="2 3">
    <name type="scientific">Conoideocrella luteorostrata</name>
    <dbReference type="NCBI Taxonomy" id="1105319"/>
    <lineage>
        <taxon>Eukaryota</taxon>
        <taxon>Fungi</taxon>
        <taxon>Dikarya</taxon>
        <taxon>Ascomycota</taxon>
        <taxon>Pezizomycotina</taxon>
        <taxon>Sordariomycetes</taxon>
        <taxon>Hypocreomycetidae</taxon>
        <taxon>Hypocreales</taxon>
        <taxon>Clavicipitaceae</taxon>
        <taxon>Conoideocrella</taxon>
    </lineage>
</organism>
<feature type="compositionally biased region" description="Polar residues" evidence="1">
    <location>
        <begin position="15"/>
        <end position="26"/>
    </location>
</feature>
<sequence length="148" mass="17381">MKWAKRDTAFVSRADSPSISSVSTARDSTRVEGRESTTHDIEFNSTPALGLADAKTTKEIFDIRMKHDHDQPELHRHLEHRHDTELPKGRDRVRNTYDESIRQYLHTTYRFGDYVIKYCQVPTSETQKKLYEETIKPEHSADILHKWL</sequence>
<dbReference type="AlphaFoldDB" id="A0AAJ0CX32"/>
<dbReference type="EMBL" id="JASWJB010000048">
    <property type="protein sequence ID" value="KAK2605967.1"/>
    <property type="molecule type" value="Genomic_DNA"/>
</dbReference>
<protein>
    <submittedName>
        <fullName evidence="2">Uncharacterized protein</fullName>
    </submittedName>
</protein>